<dbReference type="GO" id="GO:0016829">
    <property type="term" value="F:lyase activity"/>
    <property type="evidence" value="ECO:0007669"/>
    <property type="project" value="UniProtKB-KW"/>
</dbReference>
<proteinExistence type="predicted"/>
<dbReference type="EMBL" id="FNON01000007">
    <property type="protein sequence ID" value="SDY88778.1"/>
    <property type="molecule type" value="Genomic_DNA"/>
</dbReference>
<protein>
    <submittedName>
        <fullName evidence="2">Polysaccharide lyase</fullName>
    </submittedName>
</protein>
<feature type="chain" id="PRO_5011725247" evidence="1">
    <location>
        <begin position="28"/>
        <end position="257"/>
    </location>
</feature>
<evidence type="ECO:0000256" key="1">
    <source>
        <dbReference type="SAM" id="SignalP"/>
    </source>
</evidence>
<dbReference type="InterPro" id="IPR025975">
    <property type="entry name" value="Polysacc_lyase"/>
</dbReference>
<dbReference type="Pfam" id="PF14099">
    <property type="entry name" value="Polysacc_lyase"/>
    <property type="match status" value="1"/>
</dbReference>
<accession>A0A1H3NIZ1</accession>
<feature type="signal peptide" evidence="1">
    <location>
        <begin position="1"/>
        <end position="27"/>
    </location>
</feature>
<dbReference type="Gene3D" id="2.60.120.200">
    <property type="match status" value="1"/>
</dbReference>
<evidence type="ECO:0000313" key="2">
    <source>
        <dbReference type="EMBL" id="SDY88778.1"/>
    </source>
</evidence>
<keyword evidence="2" id="KW-0456">Lyase</keyword>
<dbReference type="RefSeq" id="WP_091294796.1">
    <property type="nucleotide sequence ID" value="NZ_FNON01000007.1"/>
</dbReference>
<sequence>MSPISRRTALGALAATPLLLTVPPAAAVRSVLWTGDPARGTKVFDGLETDPGTIGVAADPQGKYGQCFRYDITDWANGKERCETRGLRKPDGSVLRIDNSMLGQTQYIGWRSLWQGINPNDKWVSVYQLHISGYEAGKPQSGPYVLRTVGDGKLNFQLTNPNGSSKHIWSMNFPLNSWNSFVIGYKISKGNDGWTEFWVNGKQQTFSNGQTRYPGPTIWGDHLNHKWGIYRSGGNSGKASAFLNGAKLGTTYADVAL</sequence>
<gene>
    <name evidence="2" type="ORF">SAMN05421504_107322</name>
</gene>
<name>A0A1H3NIZ1_9PSEU</name>
<keyword evidence="3" id="KW-1185">Reference proteome</keyword>
<reference evidence="2 3" key="1">
    <citation type="submission" date="2016-10" db="EMBL/GenBank/DDBJ databases">
        <authorList>
            <person name="de Groot N.N."/>
        </authorList>
    </citation>
    <scope>NUCLEOTIDE SEQUENCE [LARGE SCALE GENOMIC DNA]</scope>
    <source>
        <strain evidence="2 3">CPCC 202699</strain>
    </source>
</reference>
<keyword evidence="1" id="KW-0732">Signal</keyword>
<dbReference type="InterPro" id="IPR006311">
    <property type="entry name" value="TAT_signal"/>
</dbReference>
<dbReference type="AlphaFoldDB" id="A0A1H3NIZ1"/>
<evidence type="ECO:0000313" key="3">
    <source>
        <dbReference type="Proteomes" id="UP000199515"/>
    </source>
</evidence>
<dbReference type="OrthoDB" id="5699564at2"/>
<dbReference type="STRING" id="589385.SAMN05421504_107322"/>
<dbReference type="PROSITE" id="PS51318">
    <property type="entry name" value="TAT"/>
    <property type="match status" value="1"/>
</dbReference>
<dbReference type="Proteomes" id="UP000199515">
    <property type="component" value="Unassembled WGS sequence"/>
</dbReference>
<organism evidence="2 3">
    <name type="scientific">Amycolatopsis xylanica</name>
    <dbReference type="NCBI Taxonomy" id="589385"/>
    <lineage>
        <taxon>Bacteria</taxon>
        <taxon>Bacillati</taxon>
        <taxon>Actinomycetota</taxon>
        <taxon>Actinomycetes</taxon>
        <taxon>Pseudonocardiales</taxon>
        <taxon>Pseudonocardiaceae</taxon>
        <taxon>Amycolatopsis</taxon>
    </lineage>
</organism>